<feature type="domain" description="Cell wall hydrolase SleB" evidence="2">
    <location>
        <begin position="154"/>
        <end position="252"/>
    </location>
</feature>
<sequence>MLSWALWPADERGVEIMQMVRQGNGRVHTGTRLLACALAVIMMGAPLAGTALGRSEAAWNEIQAPTSPHATRASLGPASSRPGARATASSEEPQDRPPAASRPAVPVPPEDAAAPRAPIPAPSSPGPARPEPRPWYTDRDLDTLARLVHAESEGEPFVGRVAVAAVVLNRVRHSRFPGTIAGVVFQPGAFEPVANGRIWEEPDRLSRQATKAALDGWDPTGGAIYFWNPAKVGGGSWIWQVHVTGQIGQHVFGWR</sequence>
<reference evidence="4" key="2">
    <citation type="journal article" date="2016" name="Int. J. Syst. Evol. Microbiol.">
        <title>Complete genome sequence and cell structure of Limnochorda pilosa, a Gram-negative spore-former within the phylum Firmicutes.</title>
        <authorList>
            <person name="Watanabe M."/>
            <person name="Kojima H."/>
            <person name="Fukui M."/>
        </authorList>
    </citation>
    <scope>NUCLEOTIDE SEQUENCE [LARGE SCALE GENOMIC DNA]</scope>
    <source>
        <strain evidence="4">HC45</strain>
    </source>
</reference>
<gene>
    <name evidence="3" type="ORF">LIP_3207</name>
</gene>
<dbReference type="InterPro" id="IPR042047">
    <property type="entry name" value="SleB_dom1"/>
</dbReference>
<protein>
    <recommendedName>
        <fullName evidence="2">Cell wall hydrolase SleB domain-containing protein</fullName>
    </recommendedName>
</protein>
<feature type="compositionally biased region" description="Low complexity" evidence="1">
    <location>
        <begin position="97"/>
        <end position="116"/>
    </location>
</feature>
<dbReference type="EMBL" id="AP014924">
    <property type="protein sequence ID" value="BAS29024.1"/>
    <property type="molecule type" value="Genomic_DNA"/>
</dbReference>
<evidence type="ECO:0000313" key="3">
    <source>
        <dbReference type="EMBL" id="BAS29024.1"/>
    </source>
</evidence>
<reference evidence="4" key="1">
    <citation type="submission" date="2015-07" db="EMBL/GenBank/DDBJ databases">
        <title>Complete genome sequence and phylogenetic analysis of Limnochorda pilosa.</title>
        <authorList>
            <person name="Watanabe M."/>
            <person name="Kojima H."/>
            <person name="Fukui M."/>
        </authorList>
    </citation>
    <scope>NUCLEOTIDE SEQUENCE [LARGE SCALE GENOMIC DNA]</scope>
    <source>
        <strain evidence="4">HC45</strain>
    </source>
</reference>
<dbReference type="Pfam" id="PF07486">
    <property type="entry name" value="Hydrolase_2"/>
    <property type="match status" value="1"/>
</dbReference>
<evidence type="ECO:0000313" key="4">
    <source>
        <dbReference type="Proteomes" id="UP000065807"/>
    </source>
</evidence>
<evidence type="ECO:0000259" key="2">
    <source>
        <dbReference type="Pfam" id="PF07486"/>
    </source>
</evidence>
<dbReference type="Gene3D" id="1.10.10.2520">
    <property type="entry name" value="Cell wall hydrolase SleB, domain 1"/>
    <property type="match status" value="1"/>
</dbReference>
<organism evidence="3 4">
    <name type="scientific">Limnochorda pilosa</name>
    <dbReference type="NCBI Taxonomy" id="1555112"/>
    <lineage>
        <taxon>Bacteria</taxon>
        <taxon>Bacillati</taxon>
        <taxon>Bacillota</taxon>
        <taxon>Limnochordia</taxon>
        <taxon>Limnochordales</taxon>
        <taxon>Limnochordaceae</taxon>
        <taxon>Limnochorda</taxon>
    </lineage>
</organism>
<dbReference type="Gene3D" id="6.20.240.60">
    <property type="match status" value="1"/>
</dbReference>
<proteinExistence type="predicted"/>
<dbReference type="GO" id="GO:0016787">
    <property type="term" value="F:hydrolase activity"/>
    <property type="evidence" value="ECO:0007669"/>
    <property type="project" value="InterPro"/>
</dbReference>
<dbReference type="AlphaFoldDB" id="A0A0K2SQB5"/>
<evidence type="ECO:0000256" key="1">
    <source>
        <dbReference type="SAM" id="MobiDB-lite"/>
    </source>
</evidence>
<feature type="compositionally biased region" description="Pro residues" evidence="1">
    <location>
        <begin position="117"/>
        <end position="129"/>
    </location>
</feature>
<dbReference type="Proteomes" id="UP000065807">
    <property type="component" value="Chromosome"/>
</dbReference>
<dbReference type="InterPro" id="IPR011105">
    <property type="entry name" value="Cell_wall_hydrolase_SleB"/>
</dbReference>
<keyword evidence="4" id="KW-1185">Reference proteome</keyword>
<dbReference type="STRING" id="1555112.LIP_3207"/>
<name>A0A0K2SQB5_LIMPI</name>
<dbReference type="KEGG" id="lpil:LIP_3207"/>
<accession>A0A0K2SQB5</accession>
<feature type="region of interest" description="Disordered" evidence="1">
    <location>
        <begin position="66"/>
        <end position="137"/>
    </location>
</feature>